<dbReference type="NCBIfam" id="NF003828">
    <property type="entry name" value="PRK05416.1"/>
    <property type="match status" value="1"/>
</dbReference>
<accession>A0A5M8FNI1</accession>
<keyword evidence="1 4" id="KW-0547">Nucleotide-binding</keyword>
<dbReference type="Pfam" id="PF03668">
    <property type="entry name" value="RapZ-like_N"/>
    <property type="match status" value="1"/>
</dbReference>
<feature type="domain" description="RapZ-like N-terminal" evidence="5">
    <location>
        <begin position="1"/>
        <end position="161"/>
    </location>
</feature>
<dbReference type="PIRSF" id="PIRSF005052">
    <property type="entry name" value="P-loopkin"/>
    <property type="match status" value="1"/>
</dbReference>
<evidence type="ECO:0000256" key="3">
    <source>
        <dbReference type="ARBA" id="ARBA00023134"/>
    </source>
</evidence>
<evidence type="ECO:0000259" key="5">
    <source>
        <dbReference type="Pfam" id="PF03668"/>
    </source>
</evidence>
<evidence type="ECO:0000256" key="4">
    <source>
        <dbReference type="HAMAP-Rule" id="MF_00636"/>
    </source>
</evidence>
<feature type="domain" description="RapZ C-terminal" evidence="6">
    <location>
        <begin position="169"/>
        <end position="287"/>
    </location>
</feature>
<dbReference type="EMBL" id="VWXX01000006">
    <property type="protein sequence ID" value="KAA6186034.1"/>
    <property type="molecule type" value="Genomic_DNA"/>
</dbReference>
<evidence type="ECO:0000313" key="7">
    <source>
        <dbReference type="EMBL" id="KAA6186034.1"/>
    </source>
</evidence>
<dbReference type="GO" id="GO:0005525">
    <property type="term" value="F:GTP binding"/>
    <property type="evidence" value="ECO:0007669"/>
    <property type="project" value="UniProtKB-UniRule"/>
</dbReference>
<feature type="binding site" evidence="4">
    <location>
        <begin position="8"/>
        <end position="15"/>
    </location>
    <ligand>
        <name>ATP</name>
        <dbReference type="ChEBI" id="CHEBI:30616"/>
    </ligand>
</feature>
<proteinExistence type="inferred from homology"/>
<evidence type="ECO:0000313" key="8">
    <source>
        <dbReference type="Proteomes" id="UP000322981"/>
    </source>
</evidence>
<comment type="caution">
    <text evidence="7">The sequence shown here is derived from an EMBL/GenBank/DDBJ whole genome shotgun (WGS) entry which is preliminary data.</text>
</comment>
<keyword evidence="2 4" id="KW-0067">ATP-binding</keyword>
<dbReference type="InterPro" id="IPR027417">
    <property type="entry name" value="P-loop_NTPase"/>
</dbReference>
<dbReference type="GO" id="GO:0005524">
    <property type="term" value="F:ATP binding"/>
    <property type="evidence" value="ECO:0007669"/>
    <property type="project" value="UniProtKB-UniRule"/>
</dbReference>
<name>A0A5M8FNI1_9GAMM</name>
<dbReference type="InterPro" id="IPR005337">
    <property type="entry name" value="RapZ-like"/>
</dbReference>
<organism evidence="7 8">
    <name type="scientific">Thiohalocapsa marina</name>
    <dbReference type="NCBI Taxonomy" id="424902"/>
    <lineage>
        <taxon>Bacteria</taxon>
        <taxon>Pseudomonadati</taxon>
        <taxon>Pseudomonadota</taxon>
        <taxon>Gammaproteobacteria</taxon>
        <taxon>Chromatiales</taxon>
        <taxon>Chromatiaceae</taxon>
        <taxon>Thiohalocapsa</taxon>
    </lineage>
</organism>
<dbReference type="InterPro" id="IPR053930">
    <property type="entry name" value="RapZ-like_N"/>
</dbReference>
<keyword evidence="3 4" id="KW-0342">GTP-binding</keyword>
<protein>
    <submittedName>
        <fullName evidence="7">RNase adapter RapZ</fullName>
    </submittedName>
</protein>
<gene>
    <name evidence="7" type="primary">rapZ</name>
    <name evidence="7" type="ORF">F2Q65_06625</name>
</gene>
<evidence type="ECO:0000259" key="6">
    <source>
        <dbReference type="Pfam" id="PF22740"/>
    </source>
</evidence>
<reference evidence="7 8" key="1">
    <citation type="submission" date="2019-09" db="EMBL/GenBank/DDBJ databases">
        <title>Whole-genome sequence of the purple sulfur bacterium Thiohalocapsa marina DSM 19078.</title>
        <authorList>
            <person name="Kyndt J.A."/>
            <person name="Meyer T.E."/>
        </authorList>
    </citation>
    <scope>NUCLEOTIDE SEQUENCE [LARGE SCALE GENOMIC DNA]</scope>
    <source>
        <strain evidence="7 8">DSM 19078</strain>
    </source>
</reference>
<dbReference type="Proteomes" id="UP000322981">
    <property type="component" value="Unassembled WGS sequence"/>
</dbReference>
<dbReference type="Pfam" id="PF22740">
    <property type="entry name" value="PapZ_C"/>
    <property type="match status" value="1"/>
</dbReference>
<dbReference type="RefSeq" id="WP_150091662.1">
    <property type="nucleotide sequence ID" value="NZ_JBFUOH010000134.1"/>
</dbReference>
<dbReference type="PANTHER" id="PTHR30448">
    <property type="entry name" value="RNASE ADAPTER PROTEIN RAPZ"/>
    <property type="match status" value="1"/>
</dbReference>
<dbReference type="SUPFAM" id="SSF52540">
    <property type="entry name" value="P-loop containing nucleoside triphosphate hydrolases"/>
    <property type="match status" value="1"/>
</dbReference>
<dbReference type="HAMAP" id="MF_00636">
    <property type="entry name" value="RapZ_like"/>
    <property type="match status" value="1"/>
</dbReference>
<dbReference type="InterPro" id="IPR053931">
    <property type="entry name" value="RapZ_C"/>
</dbReference>
<feature type="binding site" evidence="4">
    <location>
        <begin position="63"/>
        <end position="66"/>
    </location>
    <ligand>
        <name>GTP</name>
        <dbReference type="ChEBI" id="CHEBI:37565"/>
    </ligand>
</feature>
<dbReference type="Gene3D" id="3.40.50.300">
    <property type="entry name" value="P-loop containing nucleotide triphosphate hydrolases"/>
    <property type="match status" value="1"/>
</dbReference>
<dbReference type="AlphaFoldDB" id="A0A5M8FNI1"/>
<evidence type="ECO:0000256" key="1">
    <source>
        <dbReference type="ARBA" id="ARBA00022741"/>
    </source>
</evidence>
<dbReference type="OrthoDB" id="9784461at2"/>
<sequence length="288" mass="32170">MDLIIVSGLSGAGKSVALHTLEDIGYYCIDNLPLFLLRELALGLKRSSGGPPGDSIGTAVGIDARTQPEHLADLPGLMAELQQHDIRCRVLFLTADGETLMQRFSETRRKHPLTRDDRSLEEAIRDERDLLAPLRDVAESRIDTTHTNVHELRDLVRERLSNARSARASVLLQSFGFKHGVPEGVDFVFDVRCLPNPHWQAALRPLTGRDEPVIAFLDKSAETAQMRADLSGFLDRWIPRFETDGRSYLTIAIGCTGGQHRSVYMVESLRQHLAEGGHRVLVRHRELA</sequence>
<dbReference type="PANTHER" id="PTHR30448:SF0">
    <property type="entry name" value="RNASE ADAPTER PROTEIN RAPZ"/>
    <property type="match status" value="1"/>
</dbReference>
<keyword evidence="8" id="KW-1185">Reference proteome</keyword>
<evidence type="ECO:0000256" key="2">
    <source>
        <dbReference type="ARBA" id="ARBA00022840"/>
    </source>
</evidence>